<comment type="caution">
    <text evidence="2">The sequence shown here is derived from an EMBL/GenBank/DDBJ whole genome shotgun (WGS) entry which is preliminary data.</text>
</comment>
<dbReference type="EMBL" id="SUMG01000002">
    <property type="protein sequence ID" value="NBG87499.1"/>
    <property type="molecule type" value="Genomic_DNA"/>
</dbReference>
<dbReference type="PANTHER" id="PTHR43312">
    <property type="entry name" value="D-THREO-ALDOSE 1-DEHYDROGENASE"/>
    <property type="match status" value="1"/>
</dbReference>
<accession>A0AA43XJK8</accession>
<evidence type="ECO:0000313" key="3">
    <source>
        <dbReference type="Proteomes" id="UP000449710"/>
    </source>
</evidence>
<dbReference type="SUPFAM" id="SSF46548">
    <property type="entry name" value="alpha-helical ferredoxin"/>
    <property type="match status" value="1"/>
</dbReference>
<sequence length="366" mass="41519">MQYREYGKTGKKLSVVGFGGMRFGKDEDYAQEVVHRANELGVNYFDTAPFYCDDRSEIIFGKAFRNMPKDFYVSTKSSLSADPTGDDVRRRIETSLKRLGRDKIDFFHMWCIKDLEQYRGVMAPGGPYEGALKAKEEGLLEHLVFSTHCKGEDIRTIVEEDHFEGVLLGYNVSNYPFRQEGVNAAIEKNAGVVTMNPLGGGLIPEHRKFFDFIRENDQETVNQAALRFILAQEGITLAIPGMGTIEEVEENVAVGDFDLKVSPKKLKEIEENITDSMNTLCTTCGYCLKCPQDIKIHKYLESYNLKLLKDEEEMKKRLKMLKDSGRLKEEDAKPGDCIACGICEDLCTQKLPIIQRLKELDQIGML</sequence>
<gene>
    <name evidence="2" type="ORF">ISALK_03205</name>
</gene>
<dbReference type="PANTHER" id="PTHR43312:SF1">
    <property type="entry name" value="NADP-DEPENDENT OXIDOREDUCTASE DOMAIN-CONTAINING PROTEIN"/>
    <property type="match status" value="1"/>
</dbReference>
<dbReference type="PROSITE" id="PS51379">
    <property type="entry name" value="4FE4S_FER_2"/>
    <property type="match status" value="1"/>
</dbReference>
<organism evidence="2 3">
    <name type="scientific">Isachenkonia alkalipeptolytica</name>
    <dbReference type="NCBI Taxonomy" id="2565777"/>
    <lineage>
        <taxon>Bacteria</taxon>
        <taxon>Bacillati</taxon>
        <taxon>Bacillota</taxon>
        <taxon>Clostridia</taxon>
        <taxon>Eubacteriales</taxon>
        <taxon>Clostridiaceae</taxon>
        <taxon>Isachenkonia</taxon>
    </lineage>
</organism>
<proteinExistence type="predicted"/>
<dbReference type="InterPro" id="IPR017896">
    <property type="entry name" value="4Fe4S_Fe-S-bd"/>
</dbReference>
<dbReference type="Pfam" id="PF13534">
    <property type="entry name" value="Fer4_17"/>
    <property type="match status" value="1"/>
</dbReference>
<dbReference type="InterPro" id="IPR023210">
    <property type="entry name" value="NADP_OxRdtase_dom"/>
</dbReference>
<evidence type="ECO:0000313" key="2">
    <source>
        <dbReference type="EMBL" id="NBG87499.1"/>
    </source>
</evidence>
<reference evidence="2 3" key="1">
    <citation type="submission" date="2019-04" db="EMBL/GenBank/DDBJ databases">
        <title>Isachenkonia alkalipeptolytica gen. nov. sp. nov. a new anaerobic, alkiliphilic organothrophic bacterium capable to reduce synthesized ferrihydrite isolated from a soda lake.</title>
        <authorList>
            <person name="Toshchakov S.V."/>
            <person name="Zavarzina D.G."/>
            <person name="Zhilina T.N."/>
            <person name="Kostrikina N.A."/>
            <person name="Kublanov I.V."/>
        </authorList>
    </citation>
    <scope>NUCLEOTIDE SEQUENCE [LARGE SCALE GENOMIC DNA]</scope>
    <source>
        <strain evidence="2 3">Z-1701</strain>
    </source>
</reference>
<dbReference type="InterPro" id="IPR053135">
    <property type="entry name" value="AKR2_Oxidoreductase"/>
</dbReference>
<dbReference type="AlphaFoldDB" id="A0AA43XJK8"/>
<dbReference type="InterPro" id="IPR036812">
    <property type="entry name" value="NAD(P)_OxRdtase_dom_sf"/>
</dbReference>
<feature type="domain" description="4Fe-4S ferredoxin-type" evidence="1">
    <location>
        <begin position="328"/>
        <end position="357"/>
    </location>
</feature>
<dbReference type="SUPFAM" id="SSF51430">
    <property type="entry name" value="NAD(P)-linked oxidoreductase"/>
    <property type="match status" value="1"/>
</dbReference>
<keyword evidence="3" id="KW-1185">Reference proteome</keyword>
<protein>
    <submittedName>
        <fullName evidence="2">Aldo/keto reductase</fullName>
    </submittedName>
</protein>
<dbReference type="Gene3D" id="3.20.20.100">
    <property type="entry name" value="NADP-dependent oxidoreductase domain"/>
    <property type="match status" value="1"/>
</dbReference>
<dbReference type="Pfam" id="PF00248">
    <property type="entry name" value="Aldo_ket_red"/>
    <property type="match status" value="1"/>
</dbReference>
<dbReference type="RefSeq" id="WP_160718963.1">
    <property type="nucleotide sequence ID" value="NZ_SUMG01000002.1"/>
</dbReference>
<name>A0AA43XJK8_9CLOT</name>
<dbReference type="Proteomes" id="UP000449710">
    <property type="component" value="Unassembled WGS sequence"/>
</dbReference>
<evidence type="ECO:0000259" key="1">
    <source>
        <dbReference type="PROSITE" id="PS51379"/>
    </source>
</evidence>
<dbReference type="CDD" id="cd19096">
    <property type="entry name" value="AKR_Fe-S_oxidoreductase"/>
    <property type="match status" value="1"/>
</dbReference>